<dbReference type="HOGENOM" id="CLU_2795031_0_0_1"/>
<name>R9P173_PSEHS</name>
<feature type="region of interest" description="Disordered" evidence="1">
    <location>
        <begin position="1"/>
        <end position="35"/>
    </location>
</feature>
<feature type="compositionally biased region" description="Basic residues" evidence="1">
    <location>
        <begin position="1"/>
        <end position="10"/>
    </location>
</feature>
<sequence length="68" mass="7690">MHGNLHRKQGKSVGASTTWGKSSGSSQRCRSGLDLSNGDVRFHRYQLQQHLKRRQYVTKNVSGAEYGR</sequence>
<reference evidence="3" key="1">
    <citation type="journal article" date="2013" name="Genome Announc.">
        <title>Draft genome sequence of the basidiomycetous yeast-like fungus Pseudozyma hubeiensis SY62, which produces an abundant amount of the biosurfactant mannosylerythritol lipids.</title>
        <authorList>
            <person name="Konishi M."/>
            <person name="Hatada Y."/>
            <person name="Horiuchi J."/>
        </authorList>
    </citation>
    <scope>NUCLEOTIDE SEQUENCE [LARGE SCALE GENOMIC DNA]</scope>
    <source>
        <strain evidence="3">SY62</strain>
    </source>
</reference>
<proteinExistence type="predicted"/>
<evidence type="ECO:0000313" key="3">
    <source>
        <dbReference type="Proteomes" id="UP000014071"/>
    </source>
</evidence>
<organism evidence="2 3">
    <name type="scientific">Pseudozyma hubeiensis (strain SY62)</name>
    <name type="common">Yeast</name>
    <dbReference type="NCBI Taxonomy" id="1305764"/>
    <lineage>
        <taxon>Eukaryota</taxon>
        <taxon>Fungi</taxon>
        <taxon>Dikarya</taxon>
        <taxon>Basidiomycota</taxon>
        <taxon>Ustilaginomycotina</taxon>
        <taxon>Ustilaginomycetes</taxon>
        <taxon>Ustilaginales</taxon>
        <taxon>Ustilaginaceae</taxon>
        <taxon>Pseudozyma</taxon>
    </lineage>
</organism>
<dbReference type="GeneID" id="24107832"/>
<keyword evidence="3" id="KW-1185">Reference proteome</keyword>
<dbReference type="Proteomes" id="UP000014071">
    <property type="component" value="Unassembled WGS sequence"/>
</dbReference>
<evidence type="ECO:0000313" key="2">
    <source>
        <dbReference type="EMBL" id="GAC94966.1"/>
    </source>
</evidence>
<dbReference type="RefSeq" id="XP_012188553.1">
    <property type="nucleotide sequence ID" value="XM_012333163.1"/>
</dbReference>
<gene>
    <name evidence="2" type="ORF">PHSY_002539</name>
</gene>
<accession>R9P173</accession>
<evidence type="ECO:0000256" key="1">
    <source>
        <dbReference type="SAM" id="MobiDB-lite"/>
    </source>
</evidence>
<protein>
    <submittedName>
        <fullName evidence="2">Uncharacterized protein</fullName>
    </submittedName>
</protein>
<feature type="compositionally biased region" description="Polar residues" evidence="1">
    <location>
        <begin position="14"/>
        <end position="29"/>
    </location>
</feature>
<dbReference type="AlphaFoldDB" id="R9P173"/>
<dbReference type="EMBL" id="DF238787">
    <property type="protein sequence ID" value="GAC94966.1"/>
    <property type="molecule type" value="Genomic_DNA"/>
</dbReference>